<reference evidence="2" key="2">
    <citation type="submission" date="2020-11" db="EMBL/GenBank/DDBJ databases">
        <authorList>
            <person name="McCartney M.A."/>
            <person name="Auch B."/>
            <person name="Kono T."/>
            <person name="Mallez S."/>
            <person name="Becker A."/>
            <person name="Gohl D.M."/>
            <person name="Silverstein K.A.T."/>
            <person name="Koren S."/>
            <person name="Bechman K.B."/>
            <person name="Herman A."/>
            <person name="Abrahante J.E."/>
            <person name="Garbe J."/>
        </authorList>
    </citation>
    <scope>NUCLEOTIDE SEQUENCE</scope>
    <source>
        <strain evidence="2">Duluth1</strain>
        <tissue evidence="2">Whole animal</tissue>
    </source>
</reference>
<proteinExistence type="predicted"/>
<evidence type="ECO:0000313" key="3">
    <source>
        <dbReference type="Proteomes" id="UP000828390"/>
    </source>
</evidence>
<dbReference type="EMBL" id="JAIWYP010000002">
    <property type="protein sequence ID" value="KAH3871070.1"/>
    <property type="molecule type" value="Genomic_DNA"/>
</dbReference>
<dbReference type="Proteomes" id="UP000828390">
    <property type="component" value="Unassembled WGS sequence"/>
</dbReference>
<sequence length="71" mass="7933">MLADNSARLGLTINRGKARYSGPTHPTTHPSQSKARSWMRWTASPISVAFREERMQISEPASVKHEQPSIS</sequence>
<feature type="region of interest" description="Disordered" evidence="1">
    <location>
        <begin position="1"/>
        <end position="38"/>
    </location>
</feature>
<feature type="compositionally biased region" description="Polar residues" evidence="1">
    <location>
        <begin position="24"/>
        <end position="35"/>
    </location>
</feature>
<gene>
    <name evidence="2" type="ORF">DPMN_034264</name>
</gene>
<evidence type="ECO:0000313" key="2">
    <source>
        <dbReference type="EMBL" id="KAH3871070.1"/>
    </source>
</evidence>
<protein>
    <submittedName>
        <fullName evidence="2">Uncharacterized protein</fullName>
    </submittedName>
</protein>
<dbReference type="AlphaFoldDB" id="A0A9D4M5C7"/>
<comment type="caution">
    <text evidence="2">The sequence shown here is derived from an EMBL/GenBank/DDBJ whole genome shotgun (WGS) entry which is preliminary data.</text>
</comment>
<evidence type="ECO:0000256" key="1">
    <source>
        <dbReference type="SAM" id="MobiDB-lite"/>
    </source>
</evidence>
<reference evidence="2" key="1">
    <citation type="journal article" date="2019" name="bioRxiv">
        <title>The Genome of the Zebra Mussel, Dreissena polymorpha: A Resource for Invasive Species Research.</title>
        <authorList>
            <person name="McCartney M.A."/>
            <person name="Auch B."/>
            <person name="Kono T."/>
            <person name="Mallez S."/>
            <person name="Zhang Y."/>
            <person name="Obille A."/>
            <person name="Becker A."/>
            <person name="Abrahante J.E."/>
            <person name="Garbe J."/>
            <person name="Badalamenti J.P."/>
            <person name="Herman A."/>
            <person name="Mangelson H."/>
            <person name="Liachko I."/>
            <person name="Sullivan S."/>
            <person name="Sone E.D."/>
            <person name="Koren S."/>
            <person name="Silverstein K.A.T."/>
            <person name="Beckman K.B."/>
            <person name="Gohl D.M."/>
        </authorList>
    </citation>
    <scope>NUCLEOTIDE SEQUENCE</scope>
    <source>
        <strain evidence="2">Duluth1</strain>
        <tissue evidence="2">Whole animal</tissue>
    </source>
</reference>
<keyword evidence="3" id="KW-1185">Reference proteome</keyword>
<name>A0A9D4M5C7_DREPO</name>
<accession>A0A9D4M5C7</accession>
<organism evidence="2 3">
    <name type="scientific">Dreissena polymorpha</name>
    <name type="common">Zebra mussel</name>
    <name type="synonym">Mytilus polymorpha</name>
    <dbReference type="NCBI Taxonomy" id="45954"/>
    <lineage>
        <taxon>Eukaryota</taxon>
        <taxon>Metazoa</taxon>
        <taxon>Spiralia</taxon>
        <taxon>Lophotrochozoa</taxon>
        <taxon>Mollusca</taxon>
        <taxon>Bivalvia</taxon>
        <taxon>Autobranchia</taxon>
        <taxon>Heteroconchia</taxon>
        <taxon>Euheterodonta</taxon>
        <taxon>Imparidentia</taxon>
        <taxon>Neoheterodontei</taxon>
        <taxon>Myida</taxon>
        <taxon>Dreissenoidea</taxon>
        <taxon>Dreissenidae</taxon>
        <taxon>Dreissena</taxon>
    </lineage>
</organism>